<dbReference type="Pfam" id="PF06687">
    <property type="entry name" value="SUR7"/>
    <property type="match status" value="1"/>
</dbReference>
<dbReference type="PANTHER" id="PTHR36414">
    <property type="entry name" value="PROTEIN SUR7"/>
    <property type="match status" value="1"/>
</dbReference>
<protein>
    <submittedName>
        <fullName evidence="3">Cortical patch protein SUR7</fullName>
    </submittedName>
</protein>
<dbReference type="GO" id="GO:0005886">
    <property type="term" value="C:plasma membrane"/>
    <property type="evidence" value="ECO:0007669"/>
    <property type="project" value="InterPro"/>
</dbReference>
<evidence type="ECO:0000256" key="2">
    <source>
        <dbReference type="SAM" id="Phobius"/>
    </source>
</evidence>
<keyword evidence="4" id="KW-1185">Reference proteome</keyword>
<keyword evidence="2" id="KW-0812">Transmembrane</keyword>
<dbReference type="EMBL" id="LAFY01004278">
    <property type="protein sequence ID" value="KJX93425.1"/>
    <property type="molecule type" value="Genomic_DNA"/>
</dbReference>
<dbReference type="Proteomes" id="UP000033647">
    <property type="component" value="Unassembled WGS sequence"/>
</dbReference>
<dbReference type="PANTHER" id="PTHR36414:SF1">
    <property type="entry name" value="PROTEIN SUR7"/>
    <property type="match status" value="1"/>
</dbReference>
<keyword evidence="2" id="KW-1133">Transmembrane helix</keyword>
<gene>
    <name evidence="3" type="ORF">TI39_contig4319g00007</name>
</gene>
<feature type="region of interest" description="Disordered" evidence="1">
    <location>
        <begin position="217"/>
        <end position="257"/>
    </location>
</feature>
<evidence type="ECO:0000313" key="3">
    <source>
        <dbReference type="EMBL" id="KJX93425.1"/>
    </source>
</evidence>
<dbReference type="InterPro" id="IPR009571">
    <property type="entry name" value="SUR7/Rim9-like_fungi"/>
</dbReference>
<feature type="transmembrane region" description="Helical" evidence="2">
    <location>
        <begin position="148"/>
        <end position="170"/>
    </location>
</feature>
<reference evidence="3 4" key="1">
    <citation type="submission" date="2015-03" db="EMBL/GenBank/DDBJ databases">
        <title>RNA-seq based gene annotation and comparative genomics of four Zymoseptoria species reveal species-specific pathogenicity related genes and transposable element activity.</title>
        <authorList>
            <person name="Grandaubert J."/>
            <person name="Bhattacharyya A."/>
            <person name="Stukenbrock E.H."/>
        </authorList>
    </citation>
    <scope>NUCLEOTIDE SEQUENCE [LARGE SCALE GENOMIC DNA]</scope>
    <source>
        <strain evidence="3 4">Zb18110</strain>
    </source>
</reference>
<keyword evidence="2" id="KW-0472">Membrane</keyword>
<accession>A0A0F4GB67</accession>
<sequence>MGGFASRAGLSLVAVILVAGAIVMQILIILSGLNGSPVNKIYFLQADTSSIQSDSRNYNNPARWTYLAICGVVDGKNGNCGPKGADIPFDPERNFGTSNGVPENLLTDDNYYYLSRTAWAFYLVALFFAACALLVSLAAIIARLGAYFTGLFAFLACFFQALCSALMTAWTVKGRDAFRAGGADAKLGVYAYGFSWGAFAALFLATILFCLGGRMGKDDSSKKSGGYFGRKRSTRSRGSFVDSSSDRRVGGVKDEYE</sequence>
<feature type="transmembrane region" description="Helical" evidence="2">
    <location>
        <begin position="190"/>
        <end position="213"/>
    </location>
</feature>
<comment type="caution">
    <text evidence="3">The sequence shown here is derived from an EMBL/GenBank/DDBJ whole genome shotgun (WGS) entry which is preliminary data.</text>
</comment>
<evidence type="ECO:0000313" key="4">
    <source>
        <dbReference type="Proteomes" id="UP000033647"/>
    </source>
</evidence>
<dbReference type="GO" id="GO:0032185">
    <property type="term" value="P:septin cytoskeleton organization"/>
    <property type="evidence" value="ECO:0007669"/>
    <property type="project" value="TreeGrafter"/>
</dbReference>
<organism evidence="3 4">
    <name type="scientific">Zymoseptoria brevis</name>
    <dbReference type="NCBI Taxonomy" id="1047168"/>
    <lineage>
        <taxon>Eukaryota</taxon>
        <taxon>Fungi</taxon>
        <taxon>Dikarya</taxon>
        <taxon>Ascomycota</taxon>
        <taxon>Pezizomycotina</taxon>
        <taxon>Dothideomycetes</taxon>
        <taxon>Dothideomycetidae</taxon>
        <taxon>Mycosphaerellales</taxon>
        <taxon>Mycosphaerellaceae</taxon>
        <taxon>Zymoseptoria</taxon>
    </lineage>
</organism>
<feature type="transmembrane region" description="Helical" evidence="2">
    <location>
        <begin position="119"/>
        <end position="141"/>
    </location>
</feature>
<evidence type="ECO:0000256" key="1">
    <source>
        <dbReference type="SAM" id="MobiDB-lite"/>
    </source>
</evidence>
<dbReference type="GO" id="GO:0045121">
    <property type="term" value="C:membrane raft"/>
    <property type="evidence" value="ECO:0007669"/>
    <property type="project" value="TreeGrafter"/>
</dbReference>
<proteinExistence type="predicted"/>
<name>A0A0F4GB67_9PEZI</name>
<dbReference type="GO" id="GO:0031505">
    <property type="term" value="P:fungal-type cell wall organization"/>
    <property type="evidence" value="ECO:0007669"/>
    <property type="project" value="TreeGrafter"/>
</dbReference>
<dbReference type="OrthoDB" id="5419460at2759"/>
<dbReference type="AlphaFoldDB" id="A0A0F4GB67"/>
<feature type="transmembrane region" description="Helical" evidence="2">
    <location>
        <begin position="12"/>
        <end position="33"/>
    </location>
</feature>
<dbReference type="GO" id="GO:0006897">
    <property type="term" value="P:endocytosis"/>
    <property type="evidence" value="ECO:0007669"/>
    <property type="project" value="TreeGrafter"/>
</dbReference>
<dbReference type="GO" id="GO:0005938">
    <property type="term" value="C:cell cortex"/>
    <property type="evidence" value="ECO:0007669"/>
    <property type="project" value="TreeGrafter"/>
</dbReference>
<dbReference type="GO" id="GO:0030866">
    <property type="term" value="P:cortical actin cytoskeleton organization"/>
    <property type="evidence" value="ECO:0007669"/>
    <property type="project" value="TreeGrafter"/>
</dbReference>
<feature type="compositionally biased region" description="Basic and acidic residues" evidence="1">
    <location>
        <begin position="244"/>
        <end position="257"/>
    </location>
</feature>